<protein>
    <submittedName>
        <fullName evidence="2">Uncharacterized protein</fullName>
    </submittedName>
</protein>
<feature type="region of interest" description="Disordered" evidence="1">
    <location>
        <begin position="55"/>
        <end position="76"/>
    </location>
</feature>
<feature type="compositionally biased region" description="Polar residues" evidence="1">
    <location>
        <begin position="327"/>
        <end position="336"/>
    </location>
</feature>
<dbReference type="VEuPathDB" id="TriTrypDB:BSAL_67425"/>
<dbReference type="EMBL" id="CYKH01000451">
    <property type="protein sequence ID" value="CUF93232.1"/>
    <property type="molecule type" value="Genomic_DNA"/>
</dbReference>
<organism evidence="2 3">
    <name type="scientific">Bodo saltans</name>
    <name type="common">Flagellated protozoan</name>
    <dbReference type="NCBI Taxonomy" id="75058"/>
    <lineage>
        <taxon>Eukaryota</taxon>
        <taxon>Discoba</taxon>
        <taxon>Euglenozoa</taxon>
        <taxon>Kinetoplastea</taxon>
        <taxon>Metakinetoplastina</taxon>
        <taxon>Eubodonida</taxon>
        <taxon>Bodonidae</taxon>
        <taxon>Bodo</taxon>
    </lineage>
</organism>
<gene>
    <name evidence="2" type="ORF">BSAL_67425</name>
</gene>
<proteinExistence type="predicted"/>
<evidence type="ECO:0000313" key="3">
    <source>
        <dbReference type="Proteomes" id="UP000051952"/>
    </source>
</evidence>
<dbReference type="Proteomes" id="UP000051952">
    <property type="component" value="Unassembled WGS sequence"/>
</dbReference>
<keyword evidence="3" id="KW-1185">Reference proteome</keyword>
<dbReference type="AlphaFoldDB" id="A0A0S4IQ56"/>
<feature type="region of interest" description="Disordered" evidence="1">
    <location>
        <begin position="327"/>
        <end position="366"/>
    </location>
</feature>
<evidence type="ECO:0000256" key="1">
    <source>
        <dbReference type="SAM" id="MobiDB-lite"/>
    </source>
</evidence>
<evidence type="ECO:0000313" key="2">
    <source>
        <dbReference type="EMBL" id="CUF93232.1"/>
    </source>
</evidence>
<feature type="region of interest" description="Disordered" evidence="1">
    <location>
        <begin position="188"/>
        <end position="210"/>
    </location>
</feature>
<sequence length="366" mass="40428">MMSPPSETGVLPPPPSLMATYFLAHQSREARASGTERLSSRENELAVHHRRAVGNDGRWPQDTIGKQPQPPGGAQGVAHMSLGTMNNFDWWPNGSGLPAAASQQRPTAGAGSPQQPLLGRAVHQDHVDQMIEAQDIATKLHPARAALLGQYYHDIAKEKLAATHALASEYHHQHSNVVDHRTSRQLGTGDIVTPHLHHSHHSPPSVPSMLASLNVGQRLDAEFPLRGLTWSSHASGHHHDNLTHHHRESGADFQELNGGGDVLARLTKHHCEQPAISLYRLQQQLTLLESSKQSFEEHVQKQRNKNKSEQSLLLTSTQRLHRFRNAASATTQQTSLHVKDSARPNSLADRNKRIHKVTQRPASAQY</sequence>
<name>A0A0S4IQ56_BODSA</name>
<feature type="region of interest" description="Disordered" evidence="1">
    <location>
        <begin position="93"/>
        <end position="114"/>
    </location>
</feature>
<accession>A0A0S4IQ56</accession>
<reference evidence="3" key="1">
    <citation type="submission" date="2015-09" db="EMBL/GenBank/DDBJ databases">
        <authorList>
            <consortium name="Pathogen Informatics"/>
        </authorList>
    </citation>
    <scope>NUCLEOTIDE SEQUENCE [LARGE SCALE GENOMIC DNA]</scope>
    <source>
        <strain evidence="3">Lake Konstanz</strain>
    </source>
</reference>